<protein>
    <submittedName>
        <fullName evidence="1">Type II toxin-antitoxin system HicB family antitoxin</fullName>
    </submittedName>
</protein>
<organism evidence="1 2">
    <name type="scientific">Sphingomonas hankyongi</name>
    <dbReference type="NCBI Taxonomy" id="2908209"/>
    <lineage>
        <taxon>Bacteria</taxon>
        <taxon>Pseudomonadati</taxon>
        <taxon>Pseudomonadota</taxon>
        <taxon>Alphaproteobacteria</taxon>
        <taxon>Sphingomonadales</taxon>
        <taxon>Sphingomonadaceae</taxon>
        <taxon>Sphingomonas</taxon>
    </lineage>
</organism>
<dbReference type="InterPro" id="IPR035069">
    <property type="entry name" value="TTHA1013/TTHA0281-like"/>
</dbReference>
<sequence>MKNVITHKGYQARVEFDADDGIFVGRIAGIDDNVGFHSDNVQGLVEAFYEAVDDYLSTCAKIGKTPERSYSGNVYLRVPESTHAKAAKAADLAGMSLNEFGEEALEIAADRLLKAIACSLRDLEDEADCPLEMRMHHATSA</sequence>
<reference evidence="1" key="1">
    <citation type="submission" date="2022-05" db="EMBL/GenBank/DDBJ databases">
        <authorList>
            <person name="Jo J.-H."/>
            <person name="Im W.-T."/>
        </authorList>
    </citation>
    <scope>NUCLEOTIDE SEQUENCE</scope>
    <source>
        <strain evidence="1">SE220</strain>
    </source>
</reference>
<proteinExistence type="predicted"/>
<dbReference type="Proteomes" id="UP001165342">
    <property type="component" value="Unassembled WGS sequence"/>
</dbReference>
<dbReference type="InterPro" id="IPR008651">
    <property type="entry name" value="Uncharacterised_HicB"/>
</dbReference>
<dbReference type="RefSeq" id="WP_249830101.1">
    <property type="nucleotide sequence ID" value="NZ_JAMGBE010000001.1"/>
</dbReference>
<comment type="caution">
    <text evidence="1">The sequence shown here is derived from an EMBL/GenBank/DDBJ whole genome shotgun (WGS) entry which is preliminary data.</text>
</comment>
<evidence type="ECO:0000313" key="1">
    <source>
        <dbReference type="EMBL" id="MCL6728594.1"/>
    </source>
</evidence>
<gene>
    <name evidence="1" type="ORF">LZ538_00800</name>
</gene>
<accession>A0ABT0RY98</accession>
<dbReference type="SUPFAM" id="SSF143100">
    <property type="entry name" value="TTHA1013/TTHA0281-like"/>
    <property type="match status" value="1"/>
</dbReference>
<name>A0ABT0RY98_9SPHN</name>
<dbReference type="EMBL" id="JAMGBE010000001">
    <property type="protein sequence ID" value="MCL6728594.1"/>
    <property type="molecule type" value="Genomic_DNA"/>
</dbReference>
<keyword evidence="2" id="KW-1185">Reference proteome</keyword>
<evidence type="ECO:0000313" key="2">
    <source>
        <dbReference type="Proteomes" id="UP001165342"/>
    </source>
</evidence>
<dbReference type="Pfam" id="PF05534">
    <property type="entry name" value="HicB"/>
    <property type="match status" value="1"/>
</dbReference>